<evidence type="ECO:0000256" key="26">
    <source>
        <dbReference type="ARBA" id="ARBA00047779"/>
    </source>
</evidence>
<dbReference type="PANTHER" id="PTHR10151:SF66">
    <property type="entry name" value="GLYCEROPHOSPHOCHOLINE CHOLINEPHOSPHODIESTERASE ENPP6"/>
    <property type="match status" value="1"/>
</dbReference>
<comment type="catalytic activity">
    <reaction evidence="24">
        <text>a 1-O-alkyl-sn-glycero-3-phosphocholine + H2O = a 1-O-alkyl-sn-glycerol + phosphocholine + H(+)</text>
        <dbReference type="Rhea" id="RHEA:36083"/>
        <dbReference type="ChEBI" id="CHEBI:15377"/>
        <dbReference type="ChEBI" id="CHEBI:15378"/>
        <dbReference type="ChEBI" id="CHEBI:15850"/>
        <dbReference type="ChEBI" id="CHEBI:30909"/>
        <dbReference type="ChEBI" id="CHEBI:295975"/>
    </reaction>
    <physiologicalReaction direction="left-to-right" evidence="24">
        <dbReference type="Rhea" id="RHEA:36084"/>
    </physiologicalReaction>
</comment>
<evidence type="ECO:0000256" key="3">
    <source>
        <dbReference type="ARBA" id="ARBA00010594"/>
    </source>
</evidence>
<evidence type="ECO:0000256" key="17">
    <source>
        <dbReference type="ARBA" id="ARBA00023288"/>
    </source>
</evidence>
<evidence type="ECO:0000256" key="4">
    <source>
        <dbReference type="ARBA" id="ARBA00012318"/>
    </source>
</evidence>
<reference evidence="33 34" key="1">
    <citation type="journal article" date="2013" name="Nature">
        <title>Insights into bilaterian evolution from three spiralian genomes.</title>
        <authorList>
            <person name="Simakov O."/>
            <person name="Marletaz F."/>
            <person name="Cho S.J."/>
            <person name="Edsinger-Gonzales E."/>
            <person name="Havlak P."/>
            <person name="Hellsten U."/>
            <person name="Kuo D.H."/>
            <person name="Larsson T."/>
            <person name="Lv J."/>
            <person name="Arendt D."/>
            <person name="Savage R."/>
            <person name="Osoegawa K."/>
            <person name="de Jong P."/>
            <person name="Grimwood J."/>
            <person name="Chapman J.A."/>
            <person name="Shapiro H."/>
            <person name="Aerts A."/>
            <person name="Otillar R.P."/>
            <person name="Terry A.Y."/>
            <person name="Boore J.L."/>
            <person name="Grigoriev I.V."/>
            <person name="Lindberg D.R."/>
            <person name="Seaver E.C."/>
            <person name="Weisblat D.A."/>
            <person name="Putnam N.H."/>
            <person name="Rokhsar D.S."/>
        </authorList>
    </citation>
    <scope>NUCLEOTIDE SEQUENCE [LARGE SCALE GENOMIC DNA]</scope>
</reference>
<dbReference type="Proteomes" id="UP000030746">
    <property type="component" value="Unassembled WGS sequence"/>
</dbReference>
<dbReference type="STRING" id="225164.V4BDL4"/>
<dbReference type="GO" id="GO:0046872">
    <property type="term" value="F:metal ion binding"/>
    <property type="evidence" value="ECO:0007669"/>
    <property type="project" value="UniProtKB-KW"/>
</dbReference>
<evidence type="ECO:0000256" key="10">
    <source>
        <dbReference type="ARBA" id="ARBA00022801"/>
    </source>
</evidence>
<name>V4BDL4_LOTGI</name>
<dbReference type="Gene3D" id="3.30.1360.180">
    <property type="match status" value="1"/>
</dbReference>
<accession>V4BDL4</accession>
<evidence type="ECO:0000256" key="29">
    <source>
        <dbReference type="ARBA" id="ARBA00048703"/>
    </source>
</evidence>
<comment type="catalytic activity">
    <reaction evidence="25">
        <text>a 1-acyl-sn-glycero-3-phosphocholine + H2O = a 1-acyl-sn-glycerol + phosphocholine + H(+)</text>
        <dbReference type="Rhea" id="RHEA:44720"/>
        <dbReference type="ChEBI" id="CHEBI:15377"/>
        <dbReference type="ChEBI" id="CHEBI:15378"/>
        <dbReference type="ChEBI" id="CHEBI:58168"/>
        <dbReference type="ChEBI" id="CHEBI:64683"/>
        <dbReference type="ChEBI" id="CHEBI:295975"/>
    </reaction>
    <physiologicalReaction direction="left-to-right" evidence="25">
        <dbReference type="Rhea" id="RHEA:44721"/>
    </physiologicalReaction>
</comment>
<evidence type="ECO:0000256" key="23">
    <source>
        <dbReference type="ARBA" id="ARBA00047482"/>
    </source>
</evidence>
<comment type="function">
    <text evidence="20">Choline-specific glycerophosphodiesterase that hydrolyzes glycerophosphocholine (GPC) and lysophosphatidylcholine (LPC) and contributes to supplying choline to the cells. Has a preference for LPC with short (12:0 and 14:0) or polyunsaturated (18:2 and 20:4) fatty acids. In vitro, hydrolyzes only choline-containing lysophospholipids, such as sphingosylphosphorylcholine (SPC), platelet-activating factor (PAF) and lysoPAF, but not other lysophospholipids.</text>
</comment>
<dbReference type="GO" id="GO:0016042">
    <property type="term" value="P:lipid catabolic process"/>
    <property type="evidence" value="ECO:0007669"/>
    <property type="project" value="UniProtKB-KW"/>
</dbReference>
<keyword evidence="34" id="KW-1185">Reference proteome</keyword>
<dbReference type="GeneID" id="20232830"/>
<sequence length="409" mass="46773">MGEDVNGKKLILFLLDGVRWDYLDPDYVNLPGLKGIMERGVHVESLIPEFPSVSYPNHYSLMTGLHAQDHGFVDNDMYDVETGKTYPPDSGSEDDKSFWFNEAEPFWITAKKQGKSVFMYNWVGGDVKIQNERPNHFRPYSTVKKIKYFRHDIDDGLQALLNGLYHEGIDDLGHRYGPKSPEVTEWLKNVDLEFSRLTQKLEDFGATDDVNIMIFSDHGMTDVSLSRVINVTSVLPMENIKHVINGYGSRISIWPKDGFEDEIYRLLKNYDRHMRVFLKEDIPVEWYYTNNSRIAPLLLVADIGWYIDTPDFGFYHYDTGIMKGEHGYDPKLKEMHGIFIATGPNFAVNYRSASIRNIDLYQIMCLITGVEALDNNGTWSNVGMFVSGSGLNSASFLVILLIVFIANIL</sequence>
<evidence type="ECO:0000256" key="30">
    <source>
        <dbReference type="ARBA" id="ARBA00049092"/>
    </source>
</evidence>
<keyword evidence="6" id="KW-0597">Phosphoprotein</keyword>
<dbReference type="KEGG" id="lgi:LOTGIDRAFT_128417"/>
<evidence type="ECO:0000256" key="9">
    <source>
        <dbReference type="ARBA" id="ARBA00022729"/>
    </source>
</evidence>
<evidence type="ECO:0000256" key="25">
    <source>
        <dbReference type="ARBA" id="ARBA00047600"/>
    </source>
</evidence>
<keyword evidence="32" id="KW-1133">Transmembrane helix</keyword>
<keyword evidence="17" id="KW-0449">Lipoprotein</keyword>
<keyword evidence="5" id="KW-1003">Cell membrane</keyword>
<dbReference type="GO" id="GO:0098552">
    <property type="term" value="C:side of membrane"/>
    <property type="evidence" value="ECO:0007669"/>
    <property type="project" value="UniProtKB-KW"/>
</dbReference>
<keyword evidence="9" id="KW-0732">Signal</keyword>
<dbReference type="OMA" id="ANDIHSM"/>
<proteinExistence type="inferred from homology"/>
<comment type="cofactor">
    <cofactor evidence="1">
        <name>Zn(2+)</name>
        <dbReference type="ChEBI" id="CHEBI:29105"/>
    </cofactor>
</comment>
<evidence type="ECO:0000256" key="21">
    <source>
        <dbReference type="ARBA" id="ARBA00047290"/>
    </source>
</evidence>
<comment type="similarity">
    <text evidence="3">Belongs to the nucleotide pyrophosphatase/phosphodiesterase family.</text>
</comment>
<comment type="catalytic activity">
    <reaction evidence="29">
        <text>sn-glycerol 3-phosphocholine + H2O = phosphocholine + glycerol + H(+)</text>
        <dbReference type="Rhea" id="RHEA:19545"/>
        <dbReference type="ChEBI" id="CHEBI:15377"/>
        <dbReference type="ChEBI" id="CHEBI:15378"/>
        <dbReference type="ChEBI" id="CHEBI:16870"/>
        <dbReference type="ChEBI" id="CHEBI:17754"/>
        <dbReference type="ChEBI" id="CHEBI:295975"/>
        <dbReference type="EC" id="3.1.4.38"/>
    </reaction>
    <physiologicalReaction direction="left-to-right" evidence="29">
        <dbReference type="Rhea" id="RHEA:19546"/>
    </physiologicalReaction>
</comment>
<dbReference type="AlphaFoldDB" id="V4BDL4"/>
<dbReference type="PANTHER" id="PTHR10151">
    <property type="entry name" value="ECTONUCLEOTIDE PYROPHOSPHATASE/PHOSPHODIESTERASE"/>
    <property type="match status" value="1"/>
</dbReference>
<keyword evidence="7" id="KW-0336">GPI-anchor</keyword>
<dbReference type="InterPro" id="IPR002591">
    <property type="entry name" value="Phosphodiest/P_Trfase"/>
</dbReference>
<evidence type="ECO:0000256" key="2">
    <source>
        <dbReference type="ARBA" id="ARBA00004609"/>
    </source>
</evidence>
<evidence type="ECO:0000256" key="12">
    <source>
        <dbReference type="ARBA" id="ARBA00022963"/>
    </source>
</evidence>
<evidence type="ECO:0000256" key="31">
    <source>
        <dbReference type="ARBA" id="ARBA00049320"/>
    </source>
</evidence>
<evidence type="ECO:0000256" key="7">
    <source>
        <dbReference type="ARBA" id="ARBA00022622"/>
    </source>
</evidence>
<evidence type="ECO:0000256" key="13">
    <source>
        <dbReference type="ARBA" id="ARBA00023098"/>
    </source>
</evidence>
<dbReference type="OrthoDB" id="415411at2759"/>
<keyword evidence="8" id="KW-0479">Metal-binding</keyword>
<dbReference type="Gene3D" id="3.40.720.10">
    <property type="entry name" value="Alkaline Phosphatase, subunit A"/>
    <property type="match status" value="1"/>
</dbReference>
<comment type="catalytic activity">
    <reaction evidence="27">
        <text>1-hexadecanoyl-sn-glycero-3-phosphocholine + H2O = 1-hexadecanoyl-sn-glycerol + phosphocholine + H(+)</text>
        <dbReference type="Rhea" id="RHEA:41119"/>
        <dbReference type="ChEBI" id="CHEBI:15377"/>
        <dbReference type="ChEBI" id="CHEBI:15378"/>
        <dbReference type="ChEBI" id="CHEBI:72998"/>
        <dbReference type="ChEBI" id="CHEBI:75542"/>
        <dbReference type="ChEBI" id="CHEBI:295975"/>
    </reaction>
    <physiologicalReaction direction="left-to-right" evidence="27">
        <dbReference type="Rhea" id="RHEA:41120"/>
    </physiologicalReaction>
</comment>
<evidence type="ECO:0000256" key="11">
    <source>
        <dbReference type="ARBA" id="ARBA00022833"/>
    </source>
</evidence>
<evidence type="ECO:0000256" key="18">
    <source>
        <dbReference type="ARBA" id="ARBA00031167"/>
    </source>
</evidence>
<evidence type="ECO:0000256" key="16">
    <source>
        <dbReference type="ARBA" id="ARBA00023180"/>
    </source>
</evidence>
<dbReference type="GO" id="GO:0047390">
    <property type="term" value="F:glycerophosphocholine cholinephosphodiesterase activity"/>
    <property type="evidence" value="ECO:0007669"/>
    <property type="project" value="UniProtKB-EC"/>
</dbReference>
<keyword evidence="10" id="KW-0378">Hydrolase</keyword>
<protein>
    <recommendedName>
        <fullName evidence="4">glycerophosphocholine cholinephosphodiesterase</fullName>
        <ecNumber evidence="4">3.1.4.38</ecNumber>
    </recommendedName>
    <alternativeName>
        <fullName evidence="19">Choline-specific glycerophosphodiester phosphodiesterase</fullName>
    </alternativeName>
    <alternativeName>
        <fullName evidence="18">Ectonucleotide pyrophosphatase/phosphodiesterase family member 6</fullName>
    </alternativeName>
</protein>
<evidence type="ECO:0000256" key="32">
    <source>
        <dbReference type="SAM" id="Phobius"/>
    </source>
</evidence>
<comment type="catalytic activity">
    <reaction evidence="21">
        <text>1-dodecanoyl-sn-glycero-3-phosphocholine + H2O = 1-dodecanoyl-sn-glycerol + phosphocholine + H(+)</text>
        <dbReference type="Rhea" id="RHEA:41127"/>
        <dbReference type="ChEBI" id="CHEBI:15377"/>
        <dbReference type="ChEBI" id="CHEBI:15378"/>
        <dbReference type="ChEBI" id="CHEBI:74966"/>
        <dbReference type="ChEBI" id="CHEBI:75529"/>
        <dbReference type="ChEBI" id="CHEBI:295975"/>
    </reaction>
    <physiologicalReaction direction="left-to-right" evidence="21">
        <dbReference type="Rhea" id="RHEA:41128"/>
    </physiologicalReaction>
</comment>
<dbReference type="SUPFAM" id="SSF53649">
    <property type="entry name" value="Alkaline phosphatase-like"/>
    <property type="match status" value="1"/>
</dbReference>
<keyword evidence="13" id="KW-0443">Lipid metabolism</keyword>
<evidence type="ECO:0000256" key="24">
    <source>
        <dbReference type="ARBA" id="ARBA00047494"/>
    </source>
</evidence>
<evidence type="ECO:0000256" key="8">
    <source>
        <dbReference type="ARBA" id="ARBA00022723"/>
    </source>
</evidence>
<dbReference type="CDD" id="cd16018">
    <property type="entry name" value="Enpp"/>
    <property type="match status" value="1"/>
</dbReference>
<keyword evidence="14 32" id="KW-0472">Membrane</keyword>
<evidence type="ECO:0000313" key="34">
    <source>
        <dbReference type="Proteomes" id="UP000030746"/>
    </source>
</evidence>
<comment type="catalytic activity">
    <reaction evidence="23">
        <text>glycero-2-phosphocholine + H2O = phosphocholine + glycerol + H(+)</text>
        <dbReference type="Rhea" id="RHEA:61684"/>
        <dbReference type="ChEBI" id="CHEBI:15377"/>
        <dbReference type="ChEBI" id="CHEBI:15378"/>
        <dbReference type="ChEBI" id="CHEBI:17754"/>
        <dbReference type="ChEBI" id="CHEBI:144950"/>
        <dbReference type="ChEBI" id="CHEBI:295975"/>
    </reaction>
    <physiologicalReaction direction="left-to-right" evidence="23">
        <dbReference type="Rhea" id="RHEA:61685"/>
    </physiologicalReaction>
</comment>
<dbReference type="CTD" id="20232830"/>
<comment type="catalytic activity">
    <reaction evidence="31">
        <text>1-(5Z,8Z,11Z,14Z-eicosatetraenoyl)-sn-glycero-3-phosphocholine + H2O = 1-(5Z,8Z,11Z,14Z-eicosatetraenoyl)-sn-glycerol + phosphocholine + H(+)</text>
        <dbReference type="Rhea" id="RHEA:41003"/>
        <dbReference type="ChEBI" id="CHEBI:15377"/>
        <dbReference type="ChEBI" id="CHEBI:15378"/>
        <dbReference type="ChEBI" id="CHEBI:34071"/>
        <dbReference type="ChEBI" id="CHEBI:74344"/>
        <dbReference type="ChEBI" id="CHEBI:295975"/>
    </reaction>
    <physiologicalReaction direction="left-to-right" evidence="31">
        <dbReference type="Rhea" id="RHEA:41004"/>
    </physiologicalReaction>
</comment>
<dbReference type="HOGENOM" id="CLU_017594_1_1_1"/>
<keyword evidence="11" id="KW-0862">Zinc</keyword>
<evidence type="ECO:0000256" key="6">
    <source>
        <dbReference type="ARBA" id="ARBA00022553"/>
    </source>
</evidence>
<feature type="transmembrane region" description="Helical" evidence="32">
    <location>
        <begin position="382"/>
        <end position="406"/>
    </location>
</feature>
<dbReference type="EMBL" id="KB202990">
    <property type="protein sequence ID" value="ESO86804.1"/>
    <property type="molecule type" value="Genomic_DNA"/>
</dbReference>
<comment type="catalytic activity">
    <reaction evidence="22">
        <text>1-(9Z-octadecenoyl)-sn-glycero-3-phosphocholine + H2O = 1-(9Z-octadecenoyl)-sn-glycerol + phosphocholine + H(+)</text>
        <dbReference type="Rhea" id="RHEA:41091"/>
        <dbReference type="ChEBI" id="CHEBI:15377"/>
        <dbReference type="ChEBI" id="CHEBI:15378"/>
        <dbReference type="ChEBI" id="CHEBI:28610"/>
        <dbReference type="ChEBI" id="CHEBI:75757"/>
        <dbReference type="ChEBI" id="CHEBI:295975"/>
    </reaction>
    <physiologicalReaction direction="left-to-right" evidence="22">
        <dbReference type="Rhea" id="RHEA:41092"/>
    </physiologicalReaction>
</comment>
<gene>
    <name evidence="33" type="ORF">LOTGIDRAFT_128417</name>
</gene>
<dbReference type="RefSeq" id="XP_009062500.1">
    <property type="nucleotide sequence ID" value="XM_009064252.1"/>
</dbReference>
<evidence type="ECO:0000256" key="15">
    <source>
        <dbReference type="ARBA" id="ARBA00023157"/>
    </source>
</evidence>
<evidence type="ECO:0000256" key="20">
    <source>
        <dbReference type="ARBA" id="ARBA00046203"/>
    </source>
</evidence>
<keyword evidence="32" id="KW-0812">Transmembrane</keyword>
<evidence type="ECO:0000256" key="14">
    <source>
        <dbReference type="ARBA" id="ARBA00023136"/>
    </source>
</evidence>
<evidence type="ECO:0000313" key="33">
    <source>
        <dbReference type="EMBL" id="ESO86804.1"/>
    </source>
</evidence>
<evidence type="ECO:0000256" key="19">
    <source>
        <dbReference type="ARBA" id="ARBA00032556"/>
    </source>
</evidence>
<organism evidence="33 34">
    <name type="scientific">Lottia gigantea</name>
    <name type="common">Giant owl limpet</name>
    <dbReference type="NCBI Taxonomy" id="225164"/>
    <lineage>
        <taxon>Eukaryota</taxon>
        <taxon>Metazoa</taxon>
        <taxon>Spiralia</taxon>
        <taxon>Lophotrochozoa</taxon>
        <taxon>Mollusca</taxon>
        <taxon>Gastropoda</taxon>
        <taxon>Patellogastropoda</taxon>
        <taxon>Lottioidea</taxon>
        <taxon>Lottiidae</taxon>
        <taxon>Lottia</taxon>
    </lineage>
</organism>
<dbReference type="GO" id="GO:0005886">
    <property type="term" value="C:plasma membrane"/>
    <property type="evidence" value="ECO:0007669"/>
    <property type="project" value="UniProtKB-SubCell"/>
</dbReference>
<evidence type="ECO:0000256" key="5">
    <source>
        <dbReference type="ARBA" id="ARBA00022475"/>
    </source>
</evidence>
<evidence type="ECO:0000256" key="27">
    <source>
        <dbReference type="ARBA" id="ARBA00048209"/>
    </source>
</evidence>
<comment type="catalytic activity">
    <reaction evidence="30">
        <text>1-(9Z,12Z)-octadecadienoyl-sn-glycero-3-phosphocholine + H2O = 1-(9Z,12Z-octadecadienoyl)-sn-glycerol + phosphocholine + H(+)</text>
        <dbReference type="Rhea" id="RHEA:41115"/>
        <dbReference type="ChEBI" id="CHEBI:15377"/>
        <dbReference type="ChEBI" id="CHEBI:15378"/>
        <dbReference type="ChEBI" id="CHEBI:28733"/>
        <dbReference type="ChEBI" id="CHEBI:75561"/>
        <dbReference type="ChEBI" id="CHEBI:295975"/>
    </reaction>
    <physiologicalReaction direction="left-to-right" evidence="30">
        <dbReference type="Rhea" id="RHEA:41116"/>
    </physiologicalReaction>
</comment>
<dbReference type="Pfam" id="PF01663">
    <property type="entry name" value="Phosphodiest"/>
    <property type="match status" value="1"/>
</dbReference>
<comment type="catalytic activity">
    <reaction evidence="28">
        <text>sphing-4-enine-phosphocholine + H2O = sphing-4-enine + phosphocholine + H(+)</text>
        <dbReference type="Rhea" id="RHEA:41095"/>
        <dbReference type="ChEBI" id="CHEBI:15377"/>
        <dbReference type="ChEBI" id="CHEBI:15378"/>
        <dbReference type="ChEBI" id="CHEBI:57756"/>
        <dbReference type="ChEBI" id="CHEBI:58906"/>
        <dbReference type="ChEBI" id="CHEBI:295975"/>
    </reaction>
    <physiologicalReaction direction="left-to-right" evidence="28">
        <dbReference type="Rhea" id="RHEA:41096"/>
    </physiologicalReaction>
</comment>
<keyword evidence="12" id="KW-0442">Lipid degradation</keyword>
<comment type="subcellular location">
    <subcellularLocation>
        <location evidence="2">Cell membrane</location>
        <topology evidence="2">Lipid-anchor</topology>
        <topology evidence="2">GPI-anchor</topology>
    </subcellularLocation>
</comment>
<comment type="catalytic activity">
    <reaction evidence="26">
        <text>1-tetradecanoyl-sn-glycero-3-phosphocholine + H2O = 1-tetradecanoyl-sn-glycerol + phosphocholine + H(+)</text>
        <dbReference type="Rhea" id="RHEA:40999"/>
        <dbReference type="ChEBI" id="CHEBI:15377"/>
        <dbReference type="ChEBI" id="CHEBI:15378"/>
        <dbReference type="ChEBI" id="CHEBI:64489"/>
        <dbReference type="ChEBI" id="CHEBI:75536"/>
        <dbReference type="ChEBI" id="CHEBI:295975"/>
    </reaction>
    <physiologicalReaction direction="left-to-right" evidence="26">
        <dbReference type="Rhea" id="RHEA:41000"/>
    </physiologicalReaction>
</comment>
<keyword evidence="16" id="KW-0325">Glycoprotein</keyword>
<keyword evidence="15" id="KW-1015">Disulfide bond</keyword>
<dbReference type="EC" id="3.1.4.38" evidence="4"/>
<dbReference type="InterPro" id="IPR017850">
    <property type="entry name" value="Alkaline_phosphatase_core_sf"/>
</dbReference>
<evidence type="ECO:0000256" key="22">
    <source>
        <dbReference type="ARBA" id="ARBA00047322"/>
    </source>
</evidence>
<evidence type="ECO:0000256" key="28">
    <source>
        <dbReference type="ARBA" id="ARBA00048234"/>
    </source>
</evidence>
<evidence type="ECO:0000256" key="1">
    <source>
        <dbReference type="ARBA" id="ARBA00001947"/>
    </source>
</evidence>